<evidence type="ECO:0000313" key="3">
    <source>
        <dbReference type="EMBL" id="RDX80036.1"/>
    </source>
</evidence>
<dbReference type="AlphaFoldDB" id="A0A371FNZ4"/>
<dbReference type="Pfam" id="PF13960">
    <property type="entry name" value="DUF4218"/>
    <property type="match status" value="1"/>
</dbReference>
<gene>
    <name evidence="3" type="ORF">CR513_39463</name>
</gene>
<dbReference type="PANTHER" id="PTHR48258">
    <property type="entry name" value="DUF4218 DOMAIN-CONTAINING PROTEIN-RELATED"/>
    <property type="match status" value="1"/>
</dbReference>
<keyword evidence="4" id="KW-1185">Reference proteome</keyword>
<sequence>MDIAEICNQKELELKDIGHVNLFKRKVAYALTKSQRVAICKWVKELKLSDGYAFNLGRYVNLNQRKLHGMKIHIVMFSCNIFFLLHWTYYQNIFGTHLELTLTTLNVEKLTVMKGNILVLLCKLEQIFLPSFFDLMEHLPIHLPYEA</sequence>
<dbReference type="OrthoDB" id="1424466at2759"/>
<feature type="non-terminal residue" evidence="3">
    <location>
        <position position="1"/>
    </location>
</feature>
<keyword evidence="1" id="KW-0472">Membrane</keyword>
<accession>A0A371FNZ4</accession>
<dbReference type="EMBL" id="QJKJ01008344">
    <property type="protein sequence ID" value="RDX80036.1"/>
    <property type="molecule type" value="Genomic_DNA"/>
</dbReference>
<dbReference type="InterPro" id="IPR025452">
    <property type="entry name" value="DUF4218"/>
</dbReference>
<evidence type="ECO:0000259" key="2">
    <source>
        <dbReference type="Pfam" id="PF13960"/>
    </source>
</evidence>
<dbReference type="PANTHER" id="PTHR48258:SF3">
    <property type="entry name" value="FK506-BINDING PROTEIN 4-LIKE ISOFORM X1"/>
    <property type="match status" value="1"/>
</dbReference>
<keyword evidence="1" id="KW-0812">Transmembrane</keyword>
<name>A0A371FNZ4_MUCPR</name>
<comment type="caution">
    <text evidence="3">The sequence shown here is derived from an EMBL/GenBank/DDBJ whole genome shotgun (WGS) entry which is preliminary data.</text>
</comment>
<feature type="domain" description="DUF4218" evidence="2">
    <location>
        <begin position="103"/>
        <end position="147"/>
    </location>
</feature>
<organism evidence="3 4">
    <name type="scientific">Mucuna pruriens</name>
    <name type="common">Velvet bean</name>
    <name type="synonym">Dolichos pruriens</name>
    <dbReference type="NCBI Taxonomy" id="157652"/>
    <lineage>
        <taxon>Eukaryota</taxon>
        <taxon>Viridiplantae</taxon>
        <taxon>Streptophyta</taxon>
        <taxon>Embryophyta</taxon>
        <taxon>Tracheophyta</taxon>
        <taxon>Spermatophyta</taxon>
        <taxon>Magnoliopsida</taxon>
        <taxon>eudicotyledons</taxon>
        <taxon>Gunneridae</taxon>
        <taxon>Pentapetalae</taxon>
        <taxon>rosids</taxon>
        <taxon>fabids</taxon>
        <taxon>Fabales</taxon>
        <taxon>Fabaceae</taxon>
        <taxon>Papilionoideae</taxon>
        <taxon>50 kb inversion clade</taxon>
        <taxon>NPAAA clade</taxon>
        <taxon>indigoferoid/millettioid clade</taxon>
        <taxon>Phaseoleae</taxon>
        <taxon>Mucuna</taxon>
    </lineage>
</organism>
<reference evidence="3" key="1">
    <citation type="submission" date="2018-05" db="EMBL/GenBank/DDBJ databases">
        <title>Draft genome of Mucuna pruriens seed.</title>
        <authorList>
            <person name="Nnadi N.E."/>
            <person name="Vos R."/>
            <person name="Hasami M.H."/>
            <person name="Devisetty U.K."/>
            <person name="Aguiy J.C."/>
        </authorList>
    </citation>
    <scope>NUCLEOTIDE SEQUENCE [LARGE SCALE GENOMIC DNA]</scope>
    <source>
        <strain evidence="3">JCA_2017</strain>
    </source>
</reference>
<evidence type="ECO:0000313" key="4">
    <source>
        <dbReference type="Proteomes" id="UP000257109"/>
    </source>
</evidence>
<dbReference type="Proteomes" id="UP000257109">
    <property type="component" value="Unassembled WGS sequence"/>
</dbReference>
<protein>
    <recommendedName>
        <fullName evidence="2">DUF4218 domain-containing protein</fullName>
    </recommendedName>
</protein>
<proteinExistence type="predicted"/>
<keyword evidence="1" id="KW-1133">Transmembrane helix</keyword>
<evidence type="ECO:0000256" key="1">
    <source>
        <dbReference type="SAM" id="Phobius"/>
    </source>
</evidence>
<feature type="transmembrane region" description="Helical" evidence="1">
    <location>
        <begin position="72"/>
        <end position="90"/>
    </location>
</feature>